<name>A0A0B7BLK0_9EUPU</name>
<proteinExistence type="predicted"/>
<reference evidence="1" key="1">
    <citation type="submission" date="2014-12" db="EMBL/GenBank/DDBJ databases">
        <title>Insight into the proteome of Arion vulgaris.</title>
        <authorList>
            <person name="Aradska J."/>
            <person name="Bulat T."/>
            <person name="Smidak R."/>
            <person name="Sarate P."/>
            <person name="Gangsoo J."/>
            <person name="Sialana F."/>
            <person name="Bilban M."/>
            <person name="Lubec G."/>
        </authorList>
    </citation>
    <scope>NUCLEOTIDE SEQUENCE</scope>
    <source>
        <tissue evidence="1">Skin</tissue>
    </source>
</reference>
<accession>A0A0B7BLK0</accession>
<sequence>PYGSVTVGTNDFPFAESECCIKHKLRSSSTLPSRIHKPLGPHRKIYKLHRHIRPMRRHKTLKGRSSSCNDLTVPC</sequence>
<protein>
    <submittedName>
        <fullName evidence="1">Uncharacterized protein</fullName>
    </submittedName>
</protein>
<gene>
    <name evidence="1" type="primary">ORF197187</name>
</gene>
<evidence type="ECO:0000313" key="1">
    <source>
        <dbReference type="EMBL" id="CEK93777.1"/>
    </source>
</evidence>
<feature type="non-terminal residue" evidence="1">
    <location>
        <position position="1"/>
    </location>
</feature>
<dbReference type="AlphaFoldDB" id="A0A0B7BLK0"/>
<organism evidence="1">
    <name type="scientific">Arion vulgaris</name>
    <dbReference type="NCBI Taxonomy" id="1028688"/>
    <lineage>
        <taxon>Eukaryota</taxon>
        <taxon>Metazoa</taxon>
        <taxon>Spiralia</taxon>
        <taxon>Lophotrochozoa</taxon>
        <taxon>Mollusca</taxon>
        <taxon>Gastropoda</taxon>
        <taxon>Heterobranchia</taxon>
        <taxon>Euthyneura</taxon>
        <taxon>Panpulmonata</taxon>
        <taxon>Eupulmonata</taxon>
        <taxon>Stylommatophora</taxon>
        <taxon>Helicina</taxon>
        <taxon>Arionoidea</taxon>
        <taxon>Arionidae</taxon>
        <taxon>Arion</taxon>
    </lineage>
</organism>
<dbReference type="EMBL" id="HACG01046912">
    <property type="protein sequence ID" value="CEK93777.1"/>
    <property type="molecule type" value="Transcribed_RNA"/>
</dbReference>